<dbReference type="InterPro" id="IPR032675">
    <property type="entry name" value="LRR_dom_sf"/>
</dbReference>
<feature type="coiled-coil region" evidence="4">
    <location>
        <begin position="531"/>
        <end position="583"/>
    </location>
</feature>
<keyword evidence="7" id="KW-1185">Reference proteome</keyword>
<feature type="region of interest" description="Disordered" evidence="5">
    <location>
        <begin position="15"/>
        <end position="54"/>
    </location>
</feature>
<evidence type="ECO:0000256" key="5">
    <source>
        <dbReference type="SAM" id="MobiDB-lite"/>
    </source>
</evidence>
<keyword evidence="4" id="KW-0175">Coiled coil</keyword>
<evidence type="ECO:0000256" key="3">
    <source>
        <dbReference type="ARBA" id="ARBA00022737"/>
    </source>
</evidence>
<feature type="region of interest" description="Disordered" evidence="5">
    <location>
        <begin position="717"/>
        <end position="739"/>
    </location>
</feature>
<name>A0A1R2CK07_9CILI</name>
<feature type="compositionally biased region" description="Basic residues" evidence="5">
    <location>
        <begin position="727"/>
        <end position="739"/>
    </location>
</feature>
<dbReference type="InterPro" id="IPR027038">
    <property type="entry name" value="RanGap"/>
</dbReference>
<comment type="caution">
    <text evidence="6">The sequence shown here is derived from an EMBL/GenBank/DDBJ whole genome shotgun (WGS) entry which is preliminary data.</text>
</comment>
<evidence type="ECO:0000256" key="4">
    <source>
        <dbReference type="SAM" id="Coils"/>
    </source>
</evidence>
<evidence type="ECO:0000256" key="2">
    <source>
        <dbReference type="ARBA" id="ARBA00022614"/>
    </source>
</evidence>
<keyword evidence="2" id="KW-0433">Leucine-rich repeat</keyword>
<evidence type="ECO:0000256" key="1">
    <source>
        <dbReference type="ARBA" id="ARBA00022468"/>
    </source>
</evidence>
<dbReference type="InterPro" id="IPR001611">
    <property type="entry name" value="Leu-rich_rpt"/>
</dbReference>
<gene>
    <name evidence="6" type="ORF">SteCoe_8582</name>
</gene>
<organism evidence="6 7">
    <name type="scientific">Stentor coeruleus</name>
    <dbReference type="NCBI Taxonomy" id="5963"/>
    <lineage>
        <taxon>Eukaryota</taxon>
        <taxon>Sar</taxon>
        <taxon>Alveolata</taxon>
        <taxon>Ciliophora</taxon>
        <taxon>Postciliodesmatophora</taxon>
        <taxon>Heterotrichea</taxon>
        <taxon>Heterotrichida</taxon>
        <taxon>Stentoridae</taxon>
        <taxon>Stentor</taxon>
    </lineage>
</organism>
<dbReference type="GO" id="GO:0031267">
    <property type="term" value="F:small GTPase binding"/>
    <property type="evidence" value="ECO:0007669"/>
    <property type="project" value="TreeGrafter"/>
</dbReference>
<dbReference type="GO" id="GO:0005634">
    <property type="term" value="C:nucleus"/>
    <property type="evidence" value="ECO:0007669"/>
    <property type="project" value="TreeGrafter"/>
</dbReference>
<dbReference type="EMBL" id="MPUH01000129">
    <property type="protein sequence ID" value="OMJ89285.1"/>
    <property type="molecule type" value="Genomic_DNA"/>
</dbReference>
<proteinExistence type="predicted"/>
<keyword evidence="3" id="KW-0677">Repeat</keyword>
<dbReference type="AlphaFoldDB" id="A0A1R2CK07"/>
<accession>A0A1R2CK07</accession>
<dbReference type="SUPFAM" id="SSF52047">
    <property type="entry name" value="RNI-like"/>
    <property type="match status" value="1"/>
</dbReference>
<sequence length="739" mass="83498">MAKFPINSNRAFKTEVAESPNISRPMSTVPKHKKNSLSYRQSPQINKKRCTSASKDQTSRCQSYDFDQRSILGLSFFEIRQIYSSKCEDLCIPSIPDQEKKFFNYCWLHFKDRYFNLSESGIGPLTAKQIGKILKTNPNFAYLDLSKNSIKDQGTIELLKSLKNSFNVVHLDISSNDITPEGSREIFKILEENESLISLNISSHEGLGIEGGESLMKILATNKIISYLNVSGTSLGPEGLNLLLKGLESNVTLSSLNLAGNFFGSKPIEKLAITIVGTDIRELNISNNKIGNEGCEYLSLMLSGNYDGYCTITKLDISDNEITTKGLGSLLASVRINNQLTHLYLRKNSFSKGLSENFFDFLTDNTTLESLDFTNCDIKCECLGNIGEGLGKNKCLKNLVFAGNKIKDRGVEMIGYGLNKNKFLKVLDLSSNEIKNKGAIILAKTLRVNSVLESLLLKDNSIKDSGGQSLCESLRYNQNILRITLDLNPLNYKFISEIKEFLQNNNALKKKSLVPKLQVQVVKTSFDIHNIDNVHQRIQQKVKEKQDAEIRLRNQSEKLEGMKEAEKLKFNELRAEYNEIKSKSYGLSAEIDTILSQINRVRFQGEKNISEMSTKISQIASQTKQAEKMRKKYLGLNLKEKVQITKAQSEFISKQFQDEMFQSDMAKKIAETYFRASKAKILEMKNELQRLKNPVVSKAEVPKNFLASEKLASAKKSRSFSVNESKRRPKTKLKFTRLN</sequence>
<dbReference type="GO" id="GO:0005096">
    <property type="term" value="F:GTPase activator activity"/>
    <property type="evidence" value="ECO:0007669"/>
    <property type="project" value="UniProtKB-KW"/>
</dbReference>
<dbReference type="Pfam" id="PF13516">
    <property type="entry name" value="LRR_6"/>
    <property type="match status" value="7"/>
</dbReference>
<dbReference type="PANTHER" id="PTHR24113">
    <property type="entry name" value="RAN GTPASE-ACTIVATING PROTEIN 1"/>
    <property type="match status" value="1"/>
</dbReference>
<dbReference type="SMART" id="SM00368">
    <property type="entry name" value="LRR_RI"/>
    <property type="match status" value="9"/>
</dbReference>
<dbReference type="GO" id="GO:0006913">
    <property type="term" value="P:nucleocytoplasmic transport"/>
    <property type="evidence" value="ECO:0007669"/>
    <property type="project" value="TreeGrafter"/>
</dbReference>
<reference evidence="6 7" key="1">
    <citation type="submission" date="2016-11" db="EMBL/GenBank/DDBJ databases">
        <title>The macronuclear genome of Stentor coeruleus: a giant cell with tiny introns.</title>
        <authorList>
            <person name="Slabodnick M."/>
            <person name="Ruby J.G."/>
            <person name="Reiff S.B."/>
            <person name="Swart E.C."/>
            <person name="Gosai S."/>
            <person name="Prabakaran S."/>
            <person name="Witkowska E."/>
            <person name="Larue G.E."/>
            <person name="Fisher S."/>
            <person name="Freeman R.M."/>
            <person name="Gunawardena J."/>
            <person name="Chu W."/>
            <person name="Stover N.A."/>
            <person name="Gregory B.D."/>
            <person name="Nowacki M."/>
            <person name="Derisi J."/>
            <person name="Roy S.W."/>
            <person name="Marshall W.F."/>
            <person name="Sood P."/>
        </authorList>
    </citation>
    <scope>NUCLEOTIDE SEQUENCE [LARGE SCALE GENOMIC DNA]</scope>
    <source>
        <strain evidence="6">WM001</strain>
    </source>
</reference>
<evidence type="ECO:0000313" key="7">
    <source>
        <dbReference type="Proteomes" id="UP000187209"/>
    </source>
</evidence>
<evidence type="ECO:0000313" key="6">
    <source>
        <dbReference type="EMBL" id="OMJ89285.1"/>
    </source>
</evidence>
<dbReference type="GO" id="GO:0048471">
    <property type="term" value="C:perinuclear region of cytoplasm"/>
    <property type="evidence" value="ECO:0007669"/>
    <property type="project" value="TreeGrafter"/>
</dbReference>
<dbReference type="GO" id="GO:0005829">
    <property type="term" value="C:cytosol"/>
    <property type="evidence" value="ECO:0007669"/>
    <property type="project" value="TreeGrafter"/>
</dbReference>
<protein>
    <submittedName>
        <fullName evidence="6">Uncharacterized protein</fullName>
    </submittedName>
</protein>
<dbReference type="Gene3D" id="3.80.10.10">
    <property type="entry name" value="Ribonuclease Inhibitor"/>
    <property type="match status" value="5"/>
</dbReference>
<dbReference type="Proteomes" id="UP000187209">
    <property type="component" value="Unassembled WGS sequence"/>
</dbReference>
<feature type="compositionally biased region" description="Polar residues" evidence="5">
    <location>
        <begin position="36"/>
        <end position="54"/>
    </location>
</feature>
<dbReference type="OrthoDB" id="292937at2759"/>
<keyword evidence="1" id="KW-0343">GTPase activation</keyword>
<dbReference type="PANTHER" id="PTHR24113:SF12">
    <property type="entry name" value="RAN GTPASE-ACTIVATING PROTEIN 1"/>
    <property type="match status" value="1"/>
</dbReference>